<proteinExistence type="predicted"/>
<feature type="transmembrane region" description="Helical" evidence="1">
    <location>
        <begin position="77"/>
        <end position="99"/>
    </location>
</feature>
<gene>
    <name evidence="2" type="ORF">ENP70_01240</name>
</gene>
<dbReference type="EMBL" id="DSKI01000073">
    <property type="protein sequence ID" value="HEB42340.1"/>
    <property type="molecule type" value="Genomic_DNA"/>
</dbReference>
<name>A0A7C1SVH0_9HYPH</name>
<feature type="transmembrane region" description="Helical" evidence="1">
    <location>
        <begin position="138"/>
        <end position="155"/>
    </location>
</feature>
<sequence length="159" mass="17435">MPRSPLPSVLLWMGGSLAWGLAMATSFQLSVHLFGRATSSHDLALTAIYAAGGIIGWLAALPLIHWVRKRGGPETALAAWLLLLGIVTVGAIAGIYALQYRTFYAHWHAPFLSRIWVYQQIFTTASALYQFAVLGMRHLMPAGLAMLLVLSMVMARRSR</sequence>
<organism evidence="2">
    <name type="scientific">Agrobacterium albertimagni</name>
    <dbReference type="NCBI Taxonomy" id="147266"/>
    <lineage>
        <taxon>Bacteria</taxon>
        <taxon>Pseudomonadati</taxon>
        <taxon>Pseudomonadota</taxon>
        <taxon>Alphaproteobacteria</taxon>
        <taxon>Hyphomicrobiales</taxon>
        <taxon>Rhizobiaceae</taxon>
        <taxon>Rhizobium/Agrobacterium group</taxon>
        <taxon>Agrobacterium</taxon>
    </lineage>
</organism>
<dbReference type="AlphaFoldDB" id="A0A7C1SVH0"/>
<feature type="transmembrane region" description="Helical" evidence="1">
    <location>
        <begin position="12"/>
        <end position="31"/>
    </location>
</feature>
<feature type="transmembrane region" description="Helical" evidence="1">
    <location>
        <begin position="111"/>
        <end position="132"/>
    </location>
</feature>
<protein>
    <submittedName>
        <fullName evidence="2">Uncharacterized protein</fullName>
    </submittedName>
</protein>
<comment type="caution">
    <text evidence="2">The sequence shown here is derived from an EMBL/GenBank/DDBJ whole genome shotgun (WGS) entry which is preliminary data.</text>
</comment>
<reference evidence="2" key="1">
    <citation type="journal article" date="2020" name="mSystems">
        <title>Genome- and Community-Level Interaction Insights into Carbon Utilization and Element Cycling Functions of Hydrothermarchaeota in Hydrothermal Sediment.</title>
        <authorList>
            <person name="Zhou Z."/>
            <person name="Liu Y."/>
            <person name="Xu W."/>
            <person name="Pan J."/>
            <person name="Luo Z.H."/>
            <person name="Li M."/>
        </authorList>
    </citation>
    <scope>NUCLEOTIDE SEQUENCE [LARGE SCALE GENOMIC DNA]</scope>
    <source>
        <strain evidence="2">SpSt-243</strain>
    </source>
</reference>
<keyword evidence="1" id="KW-0812">Transmembrane</keyword>
<keyword evidence="1" id="KW-0472">Membrane</keyword>
<accession>A0A7C1SVH0</accession>
<keyword evidence="1" id="KW-1133">Transmembrane helix</keyword>
<feature type="transmembrane region" description="Helical" evidence="1">
    <location>
        <begin position="43"/>
        <end position="65"/>
    </location>
</feature>
<evidence type="ECO:0000313" key="2">
    <source>
        <dbReference type="EMBL" id="HEB42340.1"/>
    </source>
</evidence>
<evidence type="ECO:0000256" key="1">
    <source>
        <dbReference type="SAM" id="Phobius"/>
    </source>
</evidence>